<dbReference type="EMBL" id="RQPI01000011">
    <property type="protein sequence ID" value="RQW09931.1"/>
    <property type="molecule type" value="Genomic_DNA"/>
</dbReference>
<dbReference type="OrthoDB" id="9932241at2"/>
<protein>
    <submittedName>
        <fullName evidence="1">Uncharacterized protein</fullName>
    </submittedName>
</protein>
<reference evidence="1 2" key="1">
    <citation type="submission" date="2018-11" db="EMBL/GenBank/DDBJ databases">
        <title>Genome sequence of strain 7197.</title>
        <authorList>
            <person name="Gao J."/>
            <person name="Sun J."/>
        </authorList>
    </citation>
    <scope>NUCLEOTIDE SEQUENCE [LARGE SCALE GENOMIC DNA]</scope>
    <source>
        <strain evidence="1 2">7197</strain>
    </source>
</reference>
<dbReference type="Proteomes" id="UP000282529">
    <property type="component" value="Unassembled WGS sequence"/>
</dbReference>
<keyword evidence="2" id="KW-1185">Reference proteome</keyword>
<evidence type="ECO:0000313" key="2">
    <source>
        <dbReference type="Proteomes" id="UP000282529"/>
    </source>
</evidence>
<dbReference type="RefSeq" id="WP_124696851.1">
    <property type="nucleotide sequence ID" value="NZ_JBHUFE010000041.1"/>
</dbReference>
<proteinExistence type="predicted"/>
<dbReference type="AlphaFoldDB" id="A0A3N9P157"/>
<evidence type="ECO:0000313" key="1">
    <source>
        <dbReference type="EMBL" id="RQW09931.1"/>
    </source>
</evidence>
<gene>
    <name evidence="1" type="ORF">EH198_17780</name>
</gene>
<accession>A0A3N9P157</accession>
<name>A0A3N9P157_9BACL</name>
<comment type="caution">
    <text evidence="1">The sequence shown here is derived from an EMBL/GenBank/DDBJ whole genome shotgun (WGS) entry which is preliminary data.</text>
</comment>
<sequence length="61" mass="7112">MKAEKAKIQGALQTCLDAGAPLEFLRQMISLFRRKWTGSKIMQKFIDDMEVRYITSMEVEE</sequence>
<organism evidence="1 2">
    <name type="scientific">Paenibacillus rhizophilus</name>
    <dbReference type="NCBI Taxonomy" id="1850366"/>
    <lineage>
        <taxon>Bacteria</taxon>
        <taxon>Bacillati</taxon>
        <taxon>Bacillota</taxon>
        <taxon>Bacilli</taxon>
        <taxon>Bacillales</taxon>
        <taxon>Paenibacillaceae</taxon>
        <taxon>Paenibacillus</taxon>
    </lineage>
</organism>